<sequence length="219" mass="24519">MDGDSRKWCPLSVVGKLFLPASARRGLTKSFNLSGRPASFLAICCPARGDTYVSAGPPRHLSARSAAFLLSQAPWLAPPIRPGRPPRRPTDPFRSVMMSPSIQSSNASARKRSTRPPRFIWPEGWMTCRSPRFTRPPSLPPCRTAASVFFPEQKTSQRVGPQQQQQPACNCIATGASRLKRRGYSQQYSPFRYQFIPIFPSSHRPEGCPPAHLQTHQYW</sequence>
<evidence type="ECO:0000313" key="3">
    <source>
        <dbReference type="Proteomes" id="UP000813385"/>
    </source>
</evidence>
<comment type="caution">
    <text evidence="2">The sequence shown here is derived from an EMBL/GenBank/DDBJ whole genome shotgun (WGS) entry which is preliminary data.</text>
</comment>
<reference evidence="2" key="1">
    <citation type="journal article" date="2021" name="Nat. Commun.">
        <title>Genetic determinants of endophytism in the Arabidopsis root mycobiome.</title>
        <authorList>
            <person name="Mesny F."/>
            <person name="Miyauchi S."/>
            <person name="Thiergart T."/>
            <person name="Pickel B."/>
            <person name="Atanasova L."/>
            <person name="Karlsson M."/>
            <person name="Huettel B."/>
            <person name="Barry K.W."/>
            <person name="Haridas S."/>
            <person name="Chen C."/>
            <person name="Bauer D."/>
            <person name="Andreopoulos W."/>
            <person name="Pangilinan J."/>
            <person name="LaButti K."/>
            <person name="Riley R."/>
            <person name="Lipzen A."/>
            <person name="Clum A."/>
            <person name="Drula E."/>
            <person name="Henrissat B."/>
            <person name="Kohler A."/>
            <person name="Grigoriev I.V."/>
            <person name="Martin F.M."/>
            <person name="Hacquard S."/>
        </authorList>
    </citation>
    <scope>NUCLEOTIDE SEQUENCE</scope>
    <source>
        <strain evidence="2">MPI-CAGE-AT-0016</strain>
    </source>
</reference>
<feature type="region of interest" description="Disordered" evidence="1">
    <location>
        <begin position="78"/>
        <end position="116"/>
    </location>
</feature>
<accession>A0A8K0TUA3</accession>
<evidence type="ECO:0000313" key="2">
    <source>
        <dbReference type="EMBL" id="KAH7376176.1"/>
    </source>
</evidence>
<feature type="compositionally biased region" description="Polar residues" evidence="1">
    <location>
        <begin position="98"/>
        <end position="108"/>
    </location>
</feature>
<name>A0A8K0TUA3_9PEZI</name>
<evidence type="ECO:0000256" key="1">
    <source>
        <dbReference type="SAM" id="MobiDB-lite"/>
    </source>
</evidence>
<dbReference type="Proteomes" id="UP000813385">
    <property type="component" value="Unassembled WGS sequence"/>
</dbReference>
<keyword evidence="3" id="KW-1185">Reference proteome</keyword>
<dbReference type="EMBL" id="JAGPXD010000001">
    <property type="protein sequence ID" value="KAH7376176.1"/>
    <property type="molecule type" value="Genomic_DNA"/>
</dbReference>
<organism evidence="2 3">
    <name type="scientific">Plectosphaerella cucumerina</name>
    <dbReference type="NCBI Taxonomy" id="40658"/>
    <lineage>
        <taxon>Eukaryota</taxon>
        <taxon>Fungi</taxon>
        <taxon>Dikarya</taxon>
        <taxon>Ascomycota</taxon>
        <taxon>Pezizomycotina</taxon>
        <taxon>Sordariomycetes</taxon>
        <taxon>Hypocreomycetidae</taxon>
        <taxon>Glomerellales</taxon>
        <taxon>Plectosphaerellaceae</taxon>
        <taxon>Plectosphaerella</taxon>
    </lineage>
</organism>
<gene>
    <name evidence="2" type="ORF">B0T11DRAFT_17694</name>
</gene>
<proteinExistence type="predicted"/>
<protein>
    <submittedName>
        <fullName evidence="2">Uncharacterized protein</fullName>
    </submittedName>
</protein>
<dbReference type="AlphaFoldDB" id="A0A8K0TUA3"/>